<dbReference type="InterPro" id="IPR029063">
    <property type="entry name" value="SAM-dependent_MTases_sf"/>
</dbReference>
<evidence type="ECO:0000313" key="7">
    <source>
        <dbReference type="Proteomes" id="UP001182556"/>
    </source>
</evidence>
<comment type="caution">
    <text evidence="6">The sequence shown here is derived from an EMBL/GenBank/DDBJ whole genome shotgun (WGS) entry which is preliminary data.</text>
</comment>
<gene>
    <name evidence="6" type="ORF">DB88DRAFT_18176</name>
</gene>
<dbReference type="GO" id="GO:0005737">
    <property type="term" value="C:cytoplasm"/>
    <property type="evidence" value="ECO:0007669"/>
    <property type="project" value="TreeGrafter"/>
</dbReference>
<feature type="region of interest" description="Disordered" evidence="5">
    <location>
        <begin position="1"/>
        <end position="31"/>
    </location>
</feature>
<dbReference type="Gene3D" id="3.40.50.150">
    <property type="entry name" value="Vaccinia Virus protein VP39"/>
    <property type="match status" value="1"/>
</dbReference>
<evidence type="ECO:0000256" key="5">
    <source>
        <dbReference type="SAM" id="MobiDB-lite"/>
    </source>
</evidence>
<proteinExistence type="predicted"/>
<evidence type="ECO:0000256" key="2">
    <source>
        <dbReference type="ARBA" id="ARBA00022603"/>
    </source>
</evidence>
<evidence type="ECO:0000256" key="1">
    <source>
        <dbReference type="ARBA" id="ARBA00022490"/>
    </source>
</evidence>
<keyword evidence="1" id="KW-0963">Cytoplasm</keyword>
<dbReference type="PANTHER" id="PTHR14614">
    <property type="entry name" value="HEPATOCELLULAR CARCINOMA-ASSOCIATED ANTIGEN"/>
    <property type="match status" value="1"/>
</dbReference>
<keyword evidence="2" id="KW-0489">Methyltransferase</keyword>
<dbReference type="GO" id="GO:0008757">
    <property type="term" value="F:S-adenosylmethionine-dependent methyltransferase activity"/>
    <property type="evidence" value="ECO:0007669"/>
    <property type="project" value="UniProtKB-ARBA"/>
</dbReference>
<organism evidence="6 7">
    <name type="scientific">Papiliotrema laurentii</name>
    <name type="common">Cryptococcus laurentii</name>
    <dbReference type="NCBI Taxonomy" id="5418"/>
    <lineage>
        <taxon>Eukaryota</taxon>
        <taxon>Fungi</taxon>
        <taxon>Dikarya</taxon>
        <taxon>Basidiomycota</taxon>
        <taxon>Agaricomycotina</taxon>
        <taxon>Tremellomycetes</taxon>
        <taxon>Tremellales</taxon>
        <taxon>Rhynchogastremaceae</taxon>
        <taxon>Papiliotrema</taxon>
    </lineage>
</organism>
<evidence type="ECO:0000256" key="3">
    <source>
        <dbReference type="ARBA" id="ARBA00022679"/>
    </source>
</evidence>
<dbReference type="InterPro" id="IPR019410">
    <property type="entry name" value="Methyltransf_16"/>
</dbReference>
<dbReference type="CDD" id="cd02440">
    <property type="entry name" value="AdoMet_MTases"/>
    <property type="match status" value="1"/>
</dbReference>
<dbReference type="AlphaFoldDB" id="A0AAD9FWA9"/>
<dbReference type="InterPro" id="IPR025784">
    <property type="entry name" value="EFM7"/>
</dbReference>
<protein>
    <submittedName>
        <fullName evidence="6">Nicotinamide N-methyltransferase</fullName>
    </submittedName>
</protein>
<dbReference type="GO" id="GO:0032259">
    <property type="term" value="P:methylation"/>
    <property type="evidence" value="ECO:0007669"/>
    <property type="project" value="UniProtKB-KW"/>
</dbReference>
<dbReference type="Pfam" id="PF10294">
    <property type="entry name" value="Methyltransf_16"/>
    <property type="match status" value="1"/>
</dbReference>
<name>A0AAD9FWA9_PAPLA</name>
<accession>A0AAD9FWA9</accession>
<evidence type="ECO:0000313" key="6">
    <source>
        <dbReference type="EMBL" id="KAK1927208.1"/>
    </source>
</evidence>
<dbReference type="Proteomes" id="UP001182556">
    <property type="component" value="Unassembled WGS sequence"/>
</dbReference>
<keyword evidence="7" id="KW-1185">Reference proteome</keyword>
<reference evidence="6" key="1">
    <citation type="submission" date="2023-02" db="EMBL/GenBank/DDBJ databases">
        <title>Identification and recombinant expression of a fungal hydrolase from Papiliotrema laurentii that hydrolyzes apple cutin and clears colloidal polyester polyurethane.</title>
        <authorList>
            <consortium name="DOE Joint Genome Institute"/>
            <person name="Roman V.A."/>
            <person name="Bojanowski C."/>
            <person name="Crable B.R."/>
            <person name="Wagner D.N."/>
            <person name="Hung C.S."/>
            <person name="Nadeau L.J."/>
            <person name="Schratz L."/>
            <person name="Haridas S."/>
            <person name="Pangilinan J."/>
            <person name="Lipzen A."/>
            <person name="Na H."/>
            <person name="Yan M."/>
            <person name="Ng V."/>
            <person name="Grigoriev I.V."/>
            <person name="Spatafora J.W."/>
            <person name="Barlow D."/>
            <person name="Biffinger J."/>
            <person name="Kelley-Loughnane N."/>
            <person name="Varaljay V.A."/>
            <person name="Crookes-Goodson W.J."/>
        </authorList>
    </citation>
    <scope>NUCLEOTIDE SEQUENCE</scope>
    <source>
        <strain evidence="6">5307AH</strain>
    </source>
</reference>
<keyword evidence="3" id="KW-0808">Transferase</keyword>
<keyword evidence="4" id="KW-0949">S-adenosyl-L-methionine</keyword>
<dbReference type="SUPFAM" id="SSF53335">
    <property type="entry name" value="S-adenosyl-L-methionine-dependent methyltransferases"/>
    <property type="match status" value="1"/>
</dbReference>
<sequence>MSSSHSDSDDEPGFGLDDLLPEPESPTPVPFSFATYEPPEGFSLDLRDDRRQVITRLVGSHPLWGHYLWNTSRVLSNYLLRNPPLYQGRRVLELGAGAGLPSLVSAVSGADAVVVTDYPDQPLVDNLRWNVDCNVPASLRDRVDVDGFVWGANVTSLLGKGKGKEVEGGKYDLIILSDLVFNHSQHPALISSVNALLAPTSSSSGPAPCLLVFFTHHRPHLAEADMAFFPALAESGDGWAYEQVVDEYAGAMFENDPGDATVRGTVKGWRAWRIQEGEEKGGKKCSA</sequence>
<dbReference type="EMBL" id="JAODAN010000001">
    <property type="protein sequence ID" value="KAK1927208.1"/>
    <property type="molecule type" value="Genomic_DNA"/>
</dbReference>
<dbReference type="PANTHER" id="PTHR14614:SF10">
    <property type="entry name" value="PROTEIN N-TERMINAL AND LYSINE N-METHYLTRANSFERASE EFM7"/>
    <property type="match status" value="1"/>
</dbReference>
<evidence type="ECO:0000256" key="4">
    <source>
        <dbReference type="ARBA" id="ARBA00022691"/>
    </source>
</evidence>
<dbReference type="PROSITE" id="PS51560">
    <property type="entry name" value="SAM_MT_NNT1"/>
    <property type="match status" value="1"/>
</dbReference>